<gene>
    <name evidence="2" type="ORF">SmaCSM2_11095</name>
</gene>
<name>A0AAD0FMF9_STEMA</name>
<dbReference type="EMBL" id="CP025298">
    <property type="protein sequence ID" value="AUI07700.1"/>
    <property type="molecule type" value="Genomic_DNA"/>
</dbReference>
<evidence type="ECO:0000313" key="3">
    <source>
        <dbReference type="Proteomes" id="UP000234414"/>
    </source>
</evidence>
<feature type="region of interest" description="Disordered" evidence="1">
    <location>
        <begin position="1"/>
        <end position="22"/>
    </location>
</feature>
<accession>A0AAD0FMF9</accession>
<dbReference type="Proteomes" id="UP000234414">
    <property type="component" value="Chromosome"/>
</dbReference>
<sequence>MTSRRSDATQAPPHLPYSPRSLSPREQIRLDAYHFLSPKNGGRTIAVVEPCRLALALELEFDLSVASYVERPRTLAVEGCEIELCFWLAKTDGAESFIAFRRQTKPTTYAERAENAACAKLIEASKAAGIALTIRKPQSLLTARVANATRLELLPYVQSAADLKALDVFIDAVCLHMNANRLSSFYGIEASLKGTFDWRDVRCVTCLLIHRGVLSINFSERLTARTQVRLEVEGT</sequence>
<evidence type="ECO:0000256" key="1">
    <source>
        <dbReference type="SAM" id="MobiDB-lite"/>
    </source>
</evidence>
<proteinExistence type="predicted"/>
<protein>
    <submittedName>
        <fullName evidence="2">Uncharacterized protein</fullName>
    </submittedName>
</protein>
<dbReference type="AlphaFoldDB" id="A0AAD0FMF9"/>
<dbReference type="RefSeq" id="WP_101765468.1">
    <property type="nucleotide sequence ID" value="NZ_CP025298.1"/>
</dbReference>
<organism evidence="2 3">
    <name type="scientific">Stenotrophomonas maltophilia</name>
    <name type="common">Pseudomonas maltophilia</name>
    <name type="synonym">Xanthomonas maltophilia</name>
    <dbReference type="NCBI Taxonomy" id="40324"/>
    <lineage>
        <taxon>Bacteria</taxon>
        <taxon>Pseudomonadati</taxon>
        <taxon>Pseudomonadota</taxon>
        <taxon>Gammaproteobacteria</taxon>
        <taxon>Lysobacterales</taxon>
        <taxon>Lysobacteraceae</taxon>
        <taxon>Stenotrophomonas</taxon>
        <taxon>Stenotrophomonas maltophilia group</taxon>
    </lineage>
</organism>
<reference evidence="2 3" key="1">
    <citation type="submission" date="2017-12" db="EMBL/GenBank/DDBJ databases">
        <title>Complete Genome Sequence of Stenotrophomonas maltophilia CSM2.</title>
        <authorList>
            <person name="Castro-Jaimes S."/>
            <person name="Lopez-Leal G."/>
            <person name="Barberena Jonas C."/>
            <person name="Bustos P."/>
            <person name="Perez-Oseguera A."/>
            <person name="Cevallos M.A."/>
        </authorList>
    </citation>
    <scope>NUCLEOTIDE SEQUENCE [LARGE SCALE GENOMIC DNA]</scope>
    <source>
        <strain evidence="2 3">CSM2</strain>
    </source>
</reference>
<evidence type="ECO:0000313" key="2">
    <source>
        <dbReference type="EMBL" id="AUI07700.1"/>
    </source>
</evidence>